<dbReference type="InterPro" id="IPR011330">
    <property type="entry name" value="Glyco_hydro/deAcase_b/a-brl"/>
</dbReference>
<organism evidence="2 3">
    <name type="scientific">Oceanithermus desulfurans NBRC 100063</name>
    <dbReference type="NCBI Taxonomy" id="1227550"/>
    <lineage>
        <taxon>Bacteria</taxon>
        <taxon>Thermotogati</taxon>
        <taxon>Deinococcota</taxon>
        <taxon>Deinococci</taxon>
        <taxon>Thermales</taxon>
        <taxon>Thermaceae</taxon>
        <taxon>Oceanithermus</taxon>
    </lineage>
</organism>
<dbReference type="GO" id="GO:0005975">
    <property type="term" value="P:carbohydrate metabolic process"/>
    <property type="evidence" value="ECO:0007669"/>
    <property type="project" value="InterPro"/>
</dbReference>
<dbReference type="PROSITE" id="PS51677">
    <property type="entry name" value="NODB"/>
    <property type="match status" value="1"/>
</dbReference>
<evidence type="ECO:0000259" key="1">
    <source>
        <dbReference type="PROSITE" id="PS51677"/>
    </source>
</evidence>
<dbReference type="CDD" id="cd10959">
    <property type="entry name" value="CE4_NodB_like_3"/>
    <property type="match status" value="1"/>
</dbReference>
<proteinExistence type="predicted"/>
<reference evidence="2 3" key="1">
    <citation type="submission" date="2019-07" db="EMBL/GenBank/DDBJ databases">
        <title>Whole genome shotgun sequence of Oceanithermus desulfurans NBRC 100063.</title>
        <authorList>
            <person name="Hosoyama A."/>
            <person name="Uohara A."/>
            <person name="Ohji S."/>
            <person name="Ichikawa N."/>
        </authorList>
    </citation>
    <scope>NUCLEOTIDE SEQUENCE [LARGE SCALE GENOMIC DNA]</scope>
    <source>
        <strain evidence="2 3">NBRC 100063</strain>
    </source>
</reference>
<dbReference type="OrthoDB" id="62208at2"/>
<dbReference type="Proteomes" id="UP000321827">
    <property type="component" value="Unassembled WGS sequence"/>
</dbReference>
<dbReference type="RefSeq" id="WP_147147427.1">
    <property type="nucleotide sequence ID" value="NZ_BJXN01000009.1"/>
</dbReference>
<evidence type="ECO:0000313" key="2">
    <source>
        <dbReference type="EMBL" id="GEM90036.1"/>
    </source>
</evidence>
<dbReference type="SUPFAM" id="SSF88713">
    <property type="entry name" value="Glycoside hydrolase/deacetylase"/>
    <property type="match status" value="1"/>
</dbReference>
<dbReference type="Pfam" id="PF01522">
    <property type="entry name" value="Polysacc_deac_1"/>
    <property type="match status" value="1"/>
</dbReference>
<dbReference type="EMBL" id="BJXN01000009">
    <property type="protein sequence ID" value="GEM90036.1"/>
    <property type="molecule type" value="Genomic_DNA"/>
</dbReference>
<dbReference type="AlphaFoldDB" id="A0A511RML1"/>
<feature type="domain" description="NodB homology" evidence="1">
    <location>
        <begin position="39"/>
        <end position="220"/>
    </location>
</feature>
<dbReference type="Gene3D" id="3.20.20.370">
    <property type="entry name" value="Glycoside hydrolase/deacetylase"/>
    <property type="match status" value="1"/>
</dbReference>
<dbReference type="InterPro" id="IPR050248">
    <property type="entry name" value="Polysacc_deacetylase_ArnD"/>
</dbReference>
<sequence>MNVWTGLLGAAGFYWGLPYLVWQRWGLGVVQRGLGSARAELGLTFDDGPDPGTTPRVLDALAEAGVRATFFVLAERAEAHPGLVARLLDEGHELALHGWRHRHGWLRTPGEAYADVVRGVRTLERLTGRRPRFFRPPHGAWTWAQMAAVRRLGLTPVQWTLEAHDWHPGHDAGAVVHRVAEGALPGDIVVMHDAGPGGRTAAEALPELLTQLRARGFQPRPLEALRGLRRGGLRDLPRQAWAATVDRFFDRLYRVEELNYGAHSVFRVAKGPFPGPALELADGGRIEAGAPAAELHLHSERMARAGEAGSLTAFRFFKKSVPDLARALRERPHLSDVEVFWGVSLFHEVLGPVGFRSLELPPARRRFLGAYMHFLHRLYGGTPLKRVWPTLVYIDRATLLERYG</sequence>
<dbReference type="PANTHER" id="PTHR10587">
    <property type="entry name" value="GLYCOSYL TRANSFERASE-RELATED"/>
    <property type="match status" value="1"/>
</dbReference>
<evidence type="ECO:0000313" key="3">
    <source>
        <dbReference type="Proteomes" id="UP000321827"/>
    </source>
</evidence>
<dbReference type="GO" id="GO:0016810">
    <property type="term" value="F:hydrolase activity, acting on carbon-nitrogen (but not peptide) bonds"/>
    <property type="evidence" value="ECO:0007669"/>
    <property type="project" value="InterPro"/>
</dbReference>
<dbReference type="Pfam" id="PF22790">
    <property type="entry name" value="YkoP"/>
    <property type="match status" value="1"/>
</dbReference>
<protein>
    <submittedName>
        <fullName evidence="2">Polysaccharide deacetylase familiy protein</fullName>
    </submittedName>
</protein>
<name>A0A511RML1_9DEIN</name>
<dbReference type="PANTHER" id="PTHR10587:SF137">
    <property type="entry name" value="4-DEOXY-4-FORMAMIDO-L-ARABINOSE-PHOSPHOUNDECAPRENOL DEFORMYLASE ARND-RELATED"/>
    <property type="match status" value="1"/>
</dbReference>
<dbReference type="InterPro" id="IPR002509">
    <property type="entry name" value="NODB_dom"/>
</dbReference>
<comment type="caution">
    <text evidence="2">The sequence shown here is derived from an EMBL/GenBank/DDBJ whole genome shotgun (WGS) entry which is preliminary data.</text>
</comment>
<gene>
    <name evidence="2" type="ORF">ODE01S_14700</name>
</gene>
<dbReference type="InterPro" id="IPR054467">
    <property type="entry name" value="YkoP-like_dom"/>
</dbReference>
<accession>A0A511RML1</accession>